<dbReference type="AlphaFoldDB" id="A0AA86VS61"/>
<feature type="compositionally biased region" description="Basic and acidic residues" evidence="3">
    <location>
        <begin position="218"/>
        <end position="234"/>
    </location>
</feature>
<name>A0AA86VS61_9EUKA</name>
<feature type="region of interest" description="Disordered" evidence="3">
    <location>
        <begin position="212"/>
        <end position="234"/>
    </location>
</feature>
<proteinExistence type="predicted"/>
<evidence type="ECO:0000259" key="4">
    <source>
        <dbReference type="PROSITE" id="PS50157"/>
    </source>
</evidence>
<keyword evidence="1" id="KW-0863">Zinc-finger</keyword>
<dbReference type="PROSITE" id="PS50157">
    <property type="entry name" value="ZINC_FINGER_C2H2_2"/>
    <property type="match status" value="1"/>
</dbReference>
<keyword evidence="2" id="KW-0175">Coiled coil</keyword>
<sequence length="276" mass="32151">MSNFLKIPDLQPDFKQLLSVSPAQFFTQGDPAVIQPVLNQLMHADLLPLSHPDYVQQLFQVTQLLQLSLQYFVHAQDTYANQAENLTGQLQQQQSELIRAQNQLHVLQQQPEQDQPTPYFVYQMQQAREANQIVLEENYRLKKELKKLIPLIQRQKLVKCEFCEKQFTGAEFLAKHVERRHSQQITAPFNNKQLLNDPLISDQKTERILDAQSSVQKQNKEVKRENGQREERKRVNVHAVDPAELQDDLFADYDKIQQEFMQLKAMVDEASAGEIM</sequence>
<feature type="domain" description="C2H2-type" evidence="4">
    <location>
        <begin position="158"/>
        <end position="186"/>
    </location>
</feature>
<dbReference type="Proteomes" id="UP001642409">
    <property type="component" value="Unassembled WGS sequence"/>
</dbReference>
<gene>
    <name evidence="5" type="ORF">HINF_LOCUS63063</name>
    <name evidence="6" type="ORF">HINF_LOCUS9446</name>
</gene>
<reference evidence="5" key="1">
    <citation type="submission" date="2023-06" db="EMBL/GenBank/DDBJ databases">
        <authorList>
            <person name="Kurt Z."/>
        </authorList>
    </citation>
    <scope>NUCLEOTIDE SEQUENCE</scope>
</reference>
<dbReference type="InterPro" id="IPR013087">
    <property type="entry name" value="Znf_C2H2_type"/>
</dbReference>
<dbReference type="EMBL" id="CAXDID020000020">
    <property type="protein sequence ID" value="CAL5986516.1"/>
    <property type="molecule type" value="Genomic_DNA"/>
</dbReference>
<evidence type="ECO:0000313" key="5">
    <source>
        <dbReference type="EMBL" id="CAI9975418.1"/>
    </source>
</evidence>
<evidence type="ECO:0000313" key="6">
    <source>
        <dbReference type="EMBL" id="CAL5986516.1"/>
    </source>
</evidence>
<organism evidence="5">
    <name type="scientific">Hexamita inflata</name>
    <dbReference type="NCBI Taxonomy" id="28002"/>
    <lineage>
        <taxon>Eukaryota</taxon>
        <taxon>Metamonada</taxon>
        <taxon>Diplomonadida</taxon>
        <taxon>Hexamitidae</taxon>
        <taxon>Hexamitinae</taxon>
        <taxon>Hexamita</taxon>
    </lineage>
</organism>
<dbReference type="Gene3D" id="3.30.160.60">
    <property type="entry name" value="Classic Zinc Finger"/>
    <property type="match status" value="1"/>
</dbReference>
<protein>
    <recommendedName>
        <fullName evidence="4">C2H2-type domain-containing protein</fullName>
    </recommendedName>
</protein>
<evidence type="ECO:0000256" key="2">
    <source>
        <dbReference type="SAM" id="Coils"/>
    </source>
</evidence>
<evidence type="ECO:0000313" key="7">
    <source>
        <dbReference type="Proteomes" id="UP001642409"/>
    </source>
</evidence>
<comment type="caution">
    <text evidence="5">The sequence shown here is derived from an EMBL/GenBank/DDBJ whole genome shotgun (WGS) entry which is preliminary data.</text>
</comment>
<feature type="coiled-coil region" evidence="2">
    <location>
        <begin position="76"/>
        <end position="144"/>
    </location>
</feature>
<evidence type="ECO:0000256" key="3">
    <source>
        <dbReference type="SAM" id="MobiDB-lite"/>
    </source>
</evidence>
<dbReference type="PROSITE" id="PS00028">
    <property type="entry name" value="ZINC_FINGER_C2H2_1"/>
    <property type="match status" value="1"/>
</dbReference>
<keyword evidence="7" id="KW-1185">Reference proteome</keyword>
<reference evidence="6 7" key="2">
    <citation type="submission" date="2024-07" db="EMBL/GenBank/DDBJ databases">
        <authorList>
            <person name="Akdeniz Z."/>
        </authorList>
    </citation>
    <scope>NUCLEOTIDE SEQUENCE [LARGE SCALE GENOMIC DNA]</scope>
</reference>
<dbReference type="GO" id="GO:0008270">
    <property type="term" value="F:zinc ion binding"/>
    <property type="evidence" value="ECO:0007669"/>
    <property type="project" value="UniProtKB-KW"/>
</dbReference>
<keyword evidence="1" id="KW-0479">Metal-binding</keyword>
<accession>A0AA86VS61</accession>
<evidence type="ECO:0000256" key="1">
    <source>
        <dbReference type="PROSITE-ProRule" id="PRU00042"/>
    </source>
</evidence>
<dbReference type="EMBL" id="CATOUU010001169">
    <property type="protein sequence ID" value="CAI9975418.1"/>
    <property type="molecule type" value="Genomic_DNA"/>
</dbReference>
<keyword evidence="1" id="KW-0862">Zinc</keyword>